<protein>
    <submittedName>
        <fullName evidence="2">Uma2 family endonuclease</fullName>
    </submittedName>
</protein>
<dbReference type="GO" id="GO:0004519">
    <property type="term" value="F:endonuclease activity"/>
    <property type="evidence" value="ECO:0007669"/>
    <property type="project" value="UniProtKB-KW"/>
</dbReference>
<keyword evidence="3" id="KW-1185">Reference proteome</keyword>
<gene>
    <name evidence="2" type="ORF">NON19_28450</name>
</gene>
<dbReference type="RefSeq" id="WP_255932013.1">
    <property type="nucleotide sequence ID" value="NZ_JANFNH010000050.1"/>
</dbReference>
<dbReference type="Proteomes" id="UP001206206">
    <property type="component" value="Unassembled WGS sequence"/>
</dbReference>
<dbReference type="EMBL" id="JANFNH010000050">
    <property type="protein sequence ID" value="MCQ4045862.1"/>
    <property type="molecule type" value="Genomic_DNA"/>
</dbReference>
<dbReference type="SUPFAM" id="SSF52980">
    <property type="entry name" value="Restriction endonuclease-like"/>
    <property type="match status" value="1"/>
</dbReference>
<evidence type="ECO:0000313" key="3">
    <source>
        <dbReference type="Proteomes" id="UP001206206"/>
    </source>
</evidence>
<keyword evidence="2" id="KW-0255">Endonuclease</keyword>
<sequence length="193" mass="21357">MTIEEVRMVTMPAIERRGPSEEELLAVFLDLDLPEGYRAELIEGKIVVSPPPDGDHEDVLSRLVGEIHRQSAVNLHVSGHKGLITPLGRFIPDATIGPKGLFRGMDSWADPKGVIMTVEVTSTRPDNDRGPKRRGYAAAEIPFYLLVDRAEGVATLYSAPSAGDYRQYLHIPFGNKLHLPEPFGFTFDTSEFT</sequence>
<dbReference type="InterPro" id="IPR012296">
    <property type="entry name" value="Nuclease_put_TT1808"/>
</dbReference>
<feature type="domain" description="Putative restriction endonuclease" evidence="1">
    <location>
        <begin position="28"/>
        <end position="188"/>
    </location>
</feature>
<comment type="caution">
    <text evidence="2">The sequence shown here is derived from an EMBL/GenBank/DDBJ whole genome shotgun (WGS) entry which is preliminary data.</text>
</comment>
<dbReference type="PANTHER" id="PTHR35400">
    <property type="entry name" value="SLR1083 PROTEIN"/>
    <property type="match status" value="1"/>
</dbReference>
<proteinExistence type="predicted"/>
<keyword evidence="2" id="KW-0378">Hydrolase</keyword>
<reference evidence="2 3" key="1">
    <citation type="submission" date="2022-06" db="EMBL/GenBank/DDBJ databases">
        <title>Draft genome sequence of type strain Streptomyces rubrisoli DSM 42083.</title>
        <authorList>
            <person name="Duangmal K."/>
            <person name="Klaysubun C."/>
        </authorList>
    </citation>
    <scope>NUCLEOTIDE SEQUENCE [LARGE SCALE GENOMIC DNA]</scope>
    <source>
        <strain evidence="2 3">DSM 42083</strain>
    </source>
</reference>
<evidence type="ECO:0000313" key="2">
    <source>
        <dbReference type="EMBL" id="MCQ4045862.1"/>
    </source>
</evidence>
<dbReference type="Gene3D" id="3.90.1570.10">
    <property type="entry name" value="tt1808, chain A"/>
    <property type="match status" value="1"/>
</dbReference>
<accession>A0ABT1PKG9</accession>
<organism evidence="2 3">
    <name type="scientific">Streptantibioticus rubrisoli</name>
    <dbReference type="NCBI Taxonomy" id="1387313"/>
    <lineage>
        <taxon>Bacteria</taxon>
        <taxon>Bacillati</taxon>
        <taxon>Actinomycetota</taxon>
        <taxon>Actinomycetes</taxon>
        <taxon>Kitasatosporales</taxon>
        <taxon>Streptomycetaceae</taxon>
        <taxon>Streptantibioticus</taxon>
    </lineage>
</organism>
<dbReference type="CDD" id="cd06260">
    <property type="entry name" value="DUF820-like"/>
    <property type="match status" value="1"/>
</dbReference>
<evidence type="ECO:0000259" key="1">
    <source>
        <dbReference type="Pfam" id="PF05685"/>
    </source>
</evidence>
<dbReference type="InterPro" id="IPR011335">
    <property type="entry name" value="Restrct_endonuc-II-like"/>
</dbReference>
<keyword evidence="2" id="KW-0540">Nuclease</keyword>
<dbReference type="InterPro" id="IPR008538">
    <property type="entry name" value="Uma2"/>
</dbReference>
<dbReference type="PANTHER" id="PTHR35400:SF3">
    <property type="entry name" value="SLL1072 PROTEIN"/>
    <property type="match status" value="1"/>
</dbReference>
<name>A0ABT1PKG9_9ACTN</name>
<dbReference type="Pfam" id="PF05685">
    <property type="entry name" value="Uma2"/>
    <property type="match status" value="1"/>
</dbReference>